<dbReference type="EMBL" id="FCQH01000019">
    <property type="protein sequence ID" value="CVL07084.1"/>
    <property type="molecule type" value="Genomic_DNA"/>
</dbReference>
<dbReference type="InterPro" id="IPR002347">
    <property type="entry name" value="SDR_fam"/>
</dbReference>
<comment type="similarity">
    <text evidence="1">Belongs to the short-chain dehydrogenases/reductases (SDR) family.</text>
</comment>
<accession>A0A1L7U8Q3</accession>
<keyword evidence="6" id="KW-1185">Reference proteome</keyword>
<gene>
    <name evidence="5" type="ORF">FMAN_15254</name>
</gene>
<evidence type="ECO:0000313" key="6">
    <source>
        <dbReference type="Proteomes" id="UP000184255"/>
    </source>
</evidence>
<sequence>MSSQFSGKVYVITGGASGIGFSTAKVLLSRGAIVALCDIKKDGLDKFREETQENDKERVFIREVDITDRAAVRSFISVVKDKFHRIDGCANIAGTAGCRLGHDAIWDVSDEQYDFVMDINTRGAFNVLSETLRPGTMEEPGSVVHVSSMYGERAFRKGSIYSASKHAGIGLAKSAAVEAAKRGIRVNIVTPGPIDTPMLRSNQEHGGEGTAPDVPTGRLGESEEVANIVIFLLSSEASYVTGATWAVDGGANC</sequence>
<dbReference type="PANTHER" id="PTHR24321:SF8">
    <property type="entry name" value="ESTRADIOL 17-BETA-DEHYDROGENASE 8-RELATED"/>
    <property type="match status" value="1"/>
</dbReference>
<dbReference type="InterPro" id="IPR020904">
    <property type="entry name" value="Sc_DH/Rdtase_CS"/>
</dbReference>
<organism evidence="5 6">
    <name type="scientific">Fusarium mangiferae</name>
    <name type="common">Mango malformation disease fungus</name>
    <dbReference type="NCBI Taxonomy" id="192010"/>
    <lineage>
        <taxon>Eukaryota</taxon>
        <taxon>Fungi</taxon>
        <taxon>Dikarya</taxon>
        <taxon>Ascomycota</taxon>
        <taxon>Pezizomycotina</taxon>
        <taxon>Sordariomycetes</taxon>
        <taxon>Hypocreomycetidae</taxon>
        <taxon>Hypocreales</taxon>
        <taxon>Nectriaceae</taxon>
        <taxon>Fusarium</taxon>
        <taxon>Fusarium fujikuroi species complex</taxon>
    </lineage>
</organism>
<evidence type="ECO:0000256" key="2">
    <source>
        <dbReference type="ARBA" id="ARBA00022857"/>
    </source>
</evidence>
<dbReference type="PRINTS" id="PR00080">
    <property type="entry name" value="SDRFAMILY"/>
</dbReference>
<dbReference type="PROSITE" id="PS00061">
    <property type="entry name" value="ADH_SHORT"/>
    <property type="match status" value="1"/>
</dbReference>
<evidence type="ECO:0000256" key="3">
    <source>
        <dbReference type="ARBA" id="ARBA00023002"/>
    </source>
</evidence>
<dbReference type="SUPFAM" id="SSF51735">
    <property type="entry name" value="NAD(P)-binding Rossmann-fold domains"/>
    <property type="match status" value="1"/>
</dbReference>
<dbReference type="InterPro" id="IPR036291">
    <property type="entry name" value="NAD(P)-bd_dom_sf"/>
</dbReference>
<dbReference type="RefSeq" id="XP_041690276.1">
    <property type="nucleotide sequence ID" value="XM_041824836.1"/>
</dbReference>
<name>A0A1L7U8Q3_FUSMA</name>
<dbReference type="VEuPathDB" id="FungiDB:FMAN_15254"/>
<feature type="region of interest" description="Disordered" evidence="4">
    <location>
        <begin position="195"/>
        <end position="218"/>
    </location>
</feature>
<dbReference type="Proteomes" id="UP000184255">
    <property type="component" value="Unassembled WGS sequence"/>
</dbReference>
<evidence type="ECO:0000256" key="4">
    <source>
        <dbReference type="SAM" id="MobiDB-lite"/>
    </source>
</evidence>
<comment type="caution">
    <text evidence="5">The sequence shown here is derived from an EMBL/GenBank/DDBJ whole genome shotgun (WGS) entry which is preliminary data.</text>
</comment>
<protein>
    <submittedName>
        <fullName evidence="5">Related to oxidoreductase, short chain dehydrogenase/reductase family superfamily</fullName>
    </submittedName>
</protein>
<dbReference type="Gene3D" id="3.40.50.720">
    <property type="entry name" value="NAD(P)-binding Rossmann-like Domain"/>
    <property type="match status" value="1"/>
</dbReference>
<dbReference type="GO" id="GO:0016491">
    <property type="term" value="F:oxidoreductase activity"/>
    <property type="evidence" value="ECO:0007669"/>
    <property type="project" value="UniProtKB-KW"/>
</dbReference>
<keyword evidence="3" id="KW-0560">Oxidoreductase</keyword>
<dbReference type="AlphaFoldDB" id="A0A1L7U8Q3"/>
<dbReference type="CDD" id="cd05233">
    <property type="entry name" value="SDR_c"/>
    <property type="match status" value="1"/>
</dbReference>
<reference evidence="6" key="1">
    <citation type="journal article" date="2016" name="Genome Biol. Evol.">
        <title>Comparative 'omics' of the Fusarium fujikuroi species complex highlights differences in genetic potential and metabolite synthesis.</title>
        <authorList>
            <person name="Niehaus E.-M."/>
            <person name="Muensterkoetter M."/>
            <person name="Proctor R.H."/>
            <person name="Brown D.W."/>
            <person name="Sharon A."/>
            <person name="Idan Y."/>
            <person name="Oren-Young L."/>
            <person name="Sieber C.M."/>
            <person name="Novak O."/>
            <person name="Pencik A."/>
            <person name="Tarkowska D."/>
            <person name="Hromadova K."/>
            <person name="Freeman S."/>
            <person name="Maymon M."/>
            <person name="Elazar M."/>
            <person name="Youssef S.A."/>
            <person name="El-Shabrawy E.S.M."/>
            <person name="Shalaby A.B.A."/>
            <person name="Houterman P."/>
            <person name="Brock N.L."/>
            <person name="Burkhardt I."/>
            <person name="Tsavkelova E.A."/>
            <person name="Dickschat J.S."/>
            <person name="Galuszka P."/>
            <person name="Gueldener U."/>
            <person name="Tudzynski B."/>
        </authorList>
    </citation>
    <scope>NUCLEOTIDE SEQUENCE [LARGE SCALE GENOMIC DNA]</scope>
    <source>
        <strain evidence="6">MRC7560</strain>
    </source>
</reference>
<dbReference type="PANTHER" id="PTHR24321">
    <property type="entry name" value="DEHYDROGENASES, SHORT CHAIN"/>
    <property type="match status" value="1"/>
</dbReference>
<dbReference type="PRINTS" id="PR00081">
    <property type="entry name" value="GDHRDH"/>
</dbReference>
<dbReference type="GeneID" id="65094496"/>
<keyword evidence="2" id="KW-0521">NADP</keyword>
<proteinExistence type="inferred from homology"/>
<evidence type="ECO:0000313" key="5">
    <source>
        <dbReference type="EMBL" id="CVL07084.1"/>
    </source>
</evidence>
<dbReference type="Pfam" id="PF13561">
    <property type="entry name" value="adh_short_C2"/>
    <property type="match status" value="1"/>
</dbReference>
<dbReference type="FunFam" id="3.40.50.720:FF:000084">
    <property type="entry name" value="Short-chain dehydrogenase reductase"/>
    <property type="match status" value="1"/>
</dbReference>
<evidence type="ECO:0000256" key="1">
    <source>
        <dbReference type="ARBA" id="ARBA00006484"/>
    </source>
</evidence>